<feature type="domain" description="TRAPPC10/Trs130 C-terminal" evidence="5">
    <location>
        <begin position="1276"/>
        <end position="1366"/>
    </location>
</feature>
<dbReference type="PANTHER" id="PTHR13251">
    <property type="entry name" value="EPILEPSY HOLOPROSENCEPHALY CANDIDATE 1/TMEM1"/>
    <property type="match status" value="1"/>
</dbReference>
<sequence>MADDEDDDVKDKDVKMDAASIQFRTIRDGFAELRKAMDGEEDDNDDIVGKLIAESEAEKDGETEEGKADPKTMNNYVTVNFIDPTSVGDAKGKTPPAKAPLELYEKLTTAFEEEYRSSLRQVPYKHIRSGRNEVIEELSVKPVLTKSHATAGANGEALTPWGGTAAAAVSDPAEWHNGPFCHVYIAACENMHSYRNKVRPAVQAFVSQIESAANNYNSSSGDGSGPPSGGNYSSHYIIVFVPVGPRTRSESGEQSGGGRMGAALSRLATARQRMTGPGRDVPDNSVHSVATSVTDSSDMDTTDPLDVSMNSSTSASTSGMLFSKQDKELFRKFNSDFPNGTTCILSTLLDGPTPEDPKVATLKQQEWNSFMRALGNAIVDGFKDRCRRYDEELRRLQMLPGTAGANRSPMASRGRKGSDEQGSKRGGGMDLSYFFLVKESLAFTYEQMHLPTEALLQYSELRAFLPDIGEATIEERKKSRKRRSSLAGNSALEVAVAGDIQSFRKRMRTIEKTENLKPIAHVVEQYIFAREISLLFKMKQPVELVKRCHAFADTMYNFHLRAASHAKEDDEKQEQRNHAEEWALTFCWDVKCASEPYFTLMNPSSKASLYGEYAPVRNPDVHTILTERSLAREISSLLEFGRLRLLQLGDAKIEGSNPVRNHFGGTPVDMRKPWEPWDPSWHKDYAGKSSTDDENFYSSRDEFLDGVFSSPDSYVSKYVEMASAIATFGLFAGRQRIAARLQGELAEILICRGEYKDAINTLISTVNILGKDQWDKCHFWRLLRLASCQRRVGPPADYLKTLVNCFGPNISNVAPSKALGILLGDLEAVVGDESITGSLFRSVPFLAARLEVQKTSCDDEASMAFGPERKQLNKKFCTVGETVRITLTTSSFLPKAINVDVVNLSLVAFGAYAAKVESKTPIEKEDAFKVLSLESPTVIESGVNTFTFEWVPINTGQYILASIELKWKEASFFYDSIEMRRSLVGVDVLPSDPSQSITLEPYFLVPGNIQPVRIIFYSGSDVITKGTVNLTCTPGVMLIPPNEEETDDNWTESCTVKLPPCGTGETIVLTTSVRTPDPYLMPPTEEVQALSAKVATLYRHADYVPDSNEDESNMPCMKTVLEAMVPTLEKPVLTVEGADVFPTAVDGFLICVSLNCNSPVPYHVKSWLLELPQPIVIVDGGDLNQDLFDVPVVEGEVLSFGFTCRREQIVENKEGKMNEILEPALHVELEDEFGTVFNEVLAVDLSAFYADVKRDSKLSGFGSVAIELQDCAVEGVVGEPVNFKYSIDTSGLKSLQKEIVPEDGEGSPRFLYAIKYDEADWLVSGDLKGQVVLSDSGSFALTLVGIPTRPGSIKRFPKISLKCEVSKGDLLPLLVDMREPDKFSSRPFGGQMAVACPQRK</sequence>
<feature type="region of interest" description="Disordered" evidence="4">
    <location>
        <begin position="36"/>
        <end position="71"/>
    </location>
</feature>
<accession>A0A9N8EE90</accession>
<dbReference type="GO" id="GO:0034498">
    <property type="term" value="P:early endosome to Golgi transport"/>
    <property type="evidence" value="ECO:0007669"/>
    <property type="project" value="TreeGrafter"/>
</dbReference>
<gene>
    <name evidence="7" type="ORF">SEMRO_872_G213900.1</name>
</gene>
<dbReference type="InterPro" id="IPR045126">
    <property type="entry name" value="TRAPPC10/Trs130"/>
</dbReference>
<evidence type="ECO:0000313" key="8">
    <source>
        <dbReference type="Proteomes" id="UP001153069"/>
    </source>
</evidence>
<protein>
    <recommendedName>
        <fullName evidence="9">Trafficking protein particle complex subunit 11 domain-containing protein</fullName>
    </recommendedName>
</protein>
<evidence type="ECO:0000256" key="2">
    <source>
        <dbReference type="ARBA" id="ARBA00022448"/>
    </source>
</evidence>
<evidence type="ECO:0000259" key="6">
    <source>
        <dbReference type="Pfam" id="PF23036"/>
    </source>
</evidence>
<feature type="compositionally biased region" description="Basic and acidic residues" evidence="4">
    <location>
        <begin position="56"/>
        <end position="70"/>
    </location>
</feature>
<evidence type="ECO:0000256" key="3">
    <source>
        <dbReference type="ARBA" id="ARBA00023034"/>
    </source>
</evidence>
<dbReference type="GO" id="GO:1990071">
    <property type="term" value="C:TRAPPII protein complex"/>
    <property type="evidence" value="ECO:0007669"/>
    <property type="project" value="InterPro"/>
</dbReference>
<feature type="domain" description="TRAPPC10/Trs130 N-terminal" evidence="6">
    <location>
        <begin position="432"/>
        <end position="544"/>
    </location>
</feature>
<dbReference type="EMBL" id="CAICTM010000871">
    <property type="protein sequence ID" value="CAB9517666.1"/>
    <property type="molecule type" value="Genomic_DNA"/>
</dbReference>
<evidence type="ECO:0000256" key="4">
    <source>
        <dbReference type="SAM" id="MobiDB-lite"/>
    </source>
</evidence>
<keyword evidence="2" id="KW-0813">Transport</keyword>
<comment type="subcellular location">
    <subcellularLocation>
        <location evidence="1">Golgi apparatus</location>
    </subcellularLocation>
</comment>
<dbReference type="Pfam" id="PF23036">
    <property type="entry name" value="TRAPPC10_1st"/>
    <property type="match status" value="1"/>
</dbReference>
<dbReference type="InterPro" id="IPR022233">
    <property type="entry name" value="TRAPPC10/Trs130_C"/>
</dbReference>
<organism evidence="7 8">
    <name type="scientific">Seminavis robusta</name>
    <dbReference type="NCBI Taxonomy" id="568900"/>
    <lineage>
        <taxon>Eukaryota</taxon>
        <taxon>Sar</taxon>
        <taxon>Stramenopiles</taxon>
        <taxon>Ochrophyta</taxon>
        <taxon>Bacillariophyta</taxon>
        <taxon>Bacillariophyceae</taxon>
        <taxon>Bacillariophycidae</taxon>
        <taxon>Naviculales</taxon>
        <taxon>Naviculaceae</taxon>
        <taxon>Seminavis</taxon>
    </lineage>
</organism>
<name>A0A9N8EE90_9STRA</name>
<evidence type="ECO:0008006" key="9">
    <source>
        <dbReference type="Google" id="ProtNLM"/>
    </source>
</evidence>
<dbReference type="Pfam" id="PF12584">
    <property type="entry name" value="TRAPPC10"/>
    <property type="match status" value="1"/>
</dbReference>
<dbReference type="PANTHER" id="PTHR13251:SF3">
    <property type="entry name" value="TRAFFICKING PROTEIN PARTICLE COMPLEX SUBUNIT 10"/>
    <property type="match status" value="1"/>
</dbReference>
<dbReference type="GO" id="GO:0005829">
    <property type="term" value="C:cytosol"/>
    <property type="evidence" value="ECO:0007669"/>
    <property type="project" value="GOC"/>
</dbReference>
<feature type="region of interest" description="Disordered" evidence="4">
    <location>
        <begin position="400"/>
        <end position="425"/>
    </location>
</feature>
<dbReference type="InterPro" id="IPR056913">
    <property type="entry name" value="TRAPPC10/Trs130_N"/>
</dbReference>
<dbReference type="Proteomes" id="UP001153069">
    <property type="component" value="Unassembled WGS sequence"/>
</dbReference>
<reference evidence="7" key="1">
    <citation type="submission" date="2020-06" db="EMBL/GenBank/DDBJ databases">
        <authorList>
            <consortium name="Plant Systems Biology data submission"/>
        </authorList>
    </citation>
    <scope>NUCLEOTIDE SEQUENCE</scope>
    <source>
        <strain evidence="7">D6</strain>
    </source>
</reference>
<dbReference type="OrthoDB" id="48742at2759"/>
<keyword evidence="8" id="KW-1185">Reference proteome</keyword>
<evidence type="ECO:0000259" key="5">
    <source>
        <dbReference type="Pfam" id="PF12584"/>
    </source>
</evidence>
<keyword evidence="3" id="KW-0333">Golgi apparatus</keyword>
<comment type="caution">
    <text evidence="7">The sequence shown here is derived from an EMBL/GenBank/DDBJ whole genome shotgun (WGS) entry which is preliminary data.</text>
</comment>
<evidence type="ECO:0000313" key="7">
    <source>
        <dbReference type="EMBL" id="CAB9517666.1"/>
    </source>
</evidence>
<dbReference type="GO" id="GO:0006891">
    <property type="term" value="P:intra-Golgi vesicle-mediated transport"/>
    <property type="evidence" value="ECO:0007669"/>
    <property type="project" value="TreeGrafter"/>
</dbReference>
<evidence type="ECO:0000256" key="1">
    <source>
        <dbReference type="ARBA" id="ARBA00004555"/>
    </source>
</evidence>
<proteinExistence type="predicted"/>